<protein>
    <submittedName>
        <fullName evidence="1">Uncharacterized protein</fullName>
    </submittedName>
</protein>
<evidence type="ECO:0000313" key="2">
    <source>
        <dbReference type="Proteomes" id="UP001174934"/>
    </source>
</evidence>
<dbReference type="AlphaFoldDB" id="A0AA39TMK2"/>
<sequence>MPYMLPQAKHLSPLFTFSHSPPAPAPKLRRTCANTILQFASEINQKGQFPPLVCFLP</sequence>
<reference evidence="1" key="1">
    <citation type="submission" date="2023-06" db="EMBL/GenBank/DDBJ databases">
        <title>Genome-scale phylogeny and comparative genomics of the fungal order Sordariales.</title>
        <authorList>
            <consortium name="Lawrence Berkeley National Laboratory"/>
            <person name="Hensen N."/>
            <person name="Bonometti L."/>
            <person name="Westerberg I."/>
            <person name="Brannstrom I.O."/>
            <person name="Guillou S."/>
            <person name="Cros-Aarteil S."/>
            <person name="Calhoun S."/>
            <person name="Haridas S."/>
            <person name="Kuo A."/>
            <person name="Mondo S."/>
            <person name="Pangilinan J."/>
            <person name="Riley R."/>
            <person name="LaButti K."/>
            <person name="Andreopoulos B."/>
            <person name="Lipzen A."/>
            <person name="Chen C."/>
            <person name="Yanf M."/>
            <person name="Daum C."/>
            <person name="Ng V."/>
            <person name="Clum A."/>
            <person name="Steindorff A."/>
            <person name="Ohm R."/>
            <person name="Martin F."/>
            <person name="Silar P."/>
            <person name="Natvig D."/>
            <person name="Lalanne C."/>
            <person name="Gautier V."/>
            <person name="Ament-velasquez S.L."/>
            <person name="Kruys A."/>
            <person name="Hutchinson M.I."/>
            <person name="Powell A.J."/>
            <person name="Barry K."/>
            <person name="Miller A.N."/>
            <person name="Grigoriev I.V."/>
            <person name="Debuchy R."/>
            <person name="Gladieux P."/>
            <person name="Thoren M.H."/>
            <person name="Johannesson H."/>
        </authorList>
    </citation>
    <scope>NUCLEOTIDE SEQUENCE</scope>
    <source>
        <strain evidence="1">SMH3391-2</strain>
    </source>
</reference>
<proteinExistence type="predicted"/>
<accession>A0AA39TMK2</accession>
<organism evidence="1 2">
    <name type="scientific">Bombardia bombarda</name>
    <dbReference type="NCBI Taxonomy" id="252184"/>
    <lineage>
        <taxon>Eukaryota</taxon>
        <taxon>Fungi</taxon>
        <taxon>Dikarya</taxon>
        <taxon>Ascomycota</taxon>
        <taxon>Pezizomycotina</taxon>
        <taxon>Sordariomycetes</taxon>
        <taxon>Sordariomycetidae</taxon>
        <taxon>Sordariales</taxon>
        <taxon>Lasiosphaeriaceae</taxon>
        <taxon>Bombardia</taxon>
    </lineage>
</organism>
<dbReference type="Proteomes" id="UP001174934">
    <property type="component" value="Unassembled WGS sequence"/>
</dbReference>
<comment type="caution">
    <text evidence="1">The sequence shown here is derived from an EMBL/GenBank/DDBJ whole genome shotgun (WGS) entry which is preliminary data.</text>
</comment>
<keyword evidence="2" id="KW-1185">Reference proteome</keyword>
<gene>
    <name evidence="1" type="ORF">B0T17DRAFT_545080</name>
</gene>
<evidence type="ECO:0000313" key="1">
    <source>
        <dbReference type="EMBL" id="KAK0610611.1"/>
    </source>
</evidence>
<name>A0AA39TMK2_9PEZI</name>
<dbReference type="EMBL" id="JAULSR010000010">
    <property type="protein sequence ID" value="KAK0610611.1"/>
    <property type="molecule type" value="Genomic_DNA"/>
</dbReference>